<reference evidence="1 2" key="1">
    <citation type="submission" date="2024-05" db="EMBL/GenBank/DDBJ databases">
        <title>Haplotype-resolved chromosome-level genome assembly of Huyou (Citrus changshanensis).</title>
        <authorList>
            <person name="Miao C."/>
            <person name="Chen W."/>
            <person name="Wu Y."/>
            <person name="Wang L."/>
            <person name="Zhao S."/>
            <person name="Grierson D."/>
            <person name="Xu C."/>
            <person name="Chen K."/>
        </authorList>
    </citation>
    <scope>NUCLEOTIDE SEQUENCE [LARGE SCALE GENOMIC DNA]</scope>
    <source>
        <strain evidence="1">01-14</strain>
        <tissue evidence="1">Leaf</tissue>
    </source>
</reference>
<name>A0AAP0LLV3_9ROSI</name>
<comment type="caution">
    <text evidence="1">The sequence shown here is derived from an EMBL/GenBank/DDBJ whole genome shotgun (WGS) entry which is preliminary data.</text>
</comment>
<evidence type="ECO:0000313" key="1">
    <source>
        <dbReference type="EMBL" id="KAK9180713.1"/>
    </source>
</evidence>
<gene>
    <name evidence="1" type="ORF">WN944_023848</name>
</gene>
<dbReference type="EMBL" id="JBCGBO010000024">
    <property type="protein sequence ID" value="KAK9180713.1"/>
    <property type="molecule type" value="Genomic_DNA"/>
</dbReference>
<dbReference type="Proteomes" id="UP001428341">
    <property type="component" value="Unassembled WGS sequence"/>
</dbReference>
<proteinExistence type="predicted"/>
<dbReference type="AlphaFoldDB" id="A0AAP0LLV3"/>
<sequence>MAKGNLGLLVIEDWAEGNVLVGLKMADTKRRMIQGIHMVMVKFGGWECKDGVGIMNISCFGPRDVWRISGWSGGIWLSSMRKFFKEVLMWKSCSRQAM</sequence>
<keyword evidence="2" id="KW-1185">Reference proteome</keyword>
<organism evidence="1 2">
    <name type="scientific">Citrus x changshan-huyou</name>
    <dbReference type="NCBI Taxonomy" id="2935761"/>
    <lineage>
        <taxon>Eukaryota</taxon>
        <taxon>Viridiplantae</taxon>
        <taxon>Streptophyta</taxon>
        <taxon>Embryophyta</taxon>
        <taxon>Tracheophyta</taxon>
        <taxon>Spermatophyta</taxon>
        <taxon>Magnoliopsida</taxon>
        <taxon>eudicotyledons</taxon>
        <taxon>Gunneridae</taxon>
        <taxon>Pentapetalae</taxon>
        <taxon>rosids</taxon>
        <taxon>malvids</taxon>
        <taxon>Sapindales</taxon>
        <taxon>Rutaceae</taxon>
        <taxon>Aurantioideae</taxon>
        <taxon>Citrus</taxon>
    </lineage>
</organism>
<accession>A0AAP0LLV3</accession>
<protein>
    <submittedName>
        <fullName evidence="1">Uncharacterized protein</fullName>
    </submittedName>
</protein>
<evidence type="ECO:0000313" key="2">
    <source>
        <dbReference type="Proteomes" id="UP001428341"/>
    </source>
</evidence>